<evidence type="ECO:0000256" key="3">
    <source>
        <dbReference type="ARBA" id="ARBA00022801"/>
    </source>
</evidence>
<accession>A0A9P0MXM5</accession>
<dbReference type="CDD" id="cd18809">
    <property type="entry name" value="SF1_C_RecD"/>
    <property type="match status" value="1"/>
</dbReference>
<comment type="subunit">
    <text evidence="12">Monomer. Interacts with telomerase.</text>
</comment>
<dbReference type="GO" id="GO:0043139">
    <property type="term" value="F:5'-3' DNA helicase activity"/>
    <property type="evidence" value="ECO:0007669"/>
    <property type="project" value="UniProtKB-UniRule"/>
</dbReference>
<comment type="cofactor">
    <cofactor evidence="13">
        <name>Mg(2+)</name>
        <dbReference type="ChEBI" id="CHEBI:18420"/>
    </cofactor>
</comment>
<proteinExistence type="inferred from homology"/>
<dbReference type="Gene3D" id="3.40.50.300">
    <property type="entry name" value="P-loop containing nucleotide triphosphate hydrolases"/>
    <property type="match status" value="2"/>
</dbReference>
<dbReference type="Proteomes" id="UP001152798">
    <property type="component" value="Chromosome 7"/>
</dbReference>
<dbReference type="GO" id="GO:0000723">
    <property type="term" value="P:telomere maintenance"/>
    <property type="evidence" value="ECO:0007669"/>
    <property type="project" value="InterPro"/>
</dbReference>
<keyword evidence="5 13" id="KW-0067">ATP-binding</keyword>
<reference evidence="17" key="1">
    <citation type="submission" date="2022-01" db="EMBL/GenBank/DDBJ databases">
        <authorList>
            <person name="King R."/>
        </authorList>
    </citation>
    <scope>NUCLEOTIDE SEQUENCE</scope>
</reference>
<sequence length="623" mass="69212">MTAVISNNSNISCSCSIEWLSAGGTINKSVKVKTCSLQIVRNEFRDLFMYVQSKEVNQKLLLKDVVIHKKFANEGKATIMFPLSKINLLINNAPPALLISFLKILFIKLCSAKSSPKASVREKLLSTKDRCVQEISPVNAKDVNRIKAVDSNSNLKRPNQSVDVDLEAKRHCSEANAPSITDEQKRVLHEVQKGCNVFFTGSAGTGKSYLLQSIINVLPPEMTVATASTGSAACLIGGVTLHSFAGIGDGEGSLAKCLQLAKRPNVQQNWRNCKHLIIDEISMIDSELFEKIEWVARQIRGNDKPFGGIQVIVCGDFLQLPPVKNSKKRFCFMSESWDKCNFTTFVLKQVHRQNDSQFISILNKMRLGEVNPELTKILQDTATQNIEGGGILATRLCCYTKEAKEINDSKLKSLPGNVKVFEATDSPEGVTKLLDDCMAVEKQIFLKEGAQVMLLKNINVSNGLVNGARGVVQKFVNGTPVVKFLSGISYNVKEEKWVTKTPQGMLLTRKQLPLKLAWAFSIHKSQGLTLDCVEICLNNTFEAGQAYVALSRAKNLKRLRVIGFHPKQVWANPDVLKFYKRISLYQNEFIPLGKKKLSLPVQSKLNPSKGSIIQRNILLKSRK</sequence>
<keyword evidence="1 13" id="KW-0547">Nucleotide-binding</keyword>
<evidence type="ECO:0000256" key="5">
    <source>
        <dbReference type="ARBA" id="ARBA00022840"/>
    </source>
</evidence>
<evidence type="ECO:0000256" key="6">
    <source>
        <dbReference type="ARBA" id="ARBA00023125"/>
    </source>
</evidence>
<dbReference type="GO" id="GO:0006310">
    <property type="term" value="P:DNA recombination"/>
    <property type="evidence" value="ECO:0007669"/>
    <property type="project" value="UniProtKB-UniRule"/>
</dbReference>
<feature type="binding site" evidence="13">
    <location>
        <begin position="201"/>
        <end position="208"/>
    </location>
    <ligand>
        <name>ATP</name>
        <dbReference type="ChEBI" id="CHEBI:30616"/>
    </ligand>
</feature>
<dbReference type="EC" id="5.6.2.3" evidence="13"/>
<evidence type="ECO:0000259" key="14">
    <source>
        <dbReference type="Pfam" id="PF05970"/>
    </source>
</evidence>
<dbReference type="OrthoDB" id="272985at2759"/>
<keyword evidence="3 13" id="KW-0378">Hydrolase</keyword>
<feature type="DNA-binding region" evidence="13">
    <location>
        <begin position="545"/>
        <end position="564"/>
    </location>
</feature>
<dbReference type="Pfam" id="PF25344">
    <property type="entry name" value="PH_LRR1"/>
    <property type="match status" value="1"/>
</dbReference>
<evidence type="ECO:0000256" key="13">
    <source>
        <dbReference type="HAMAP-Rule" id="MF_03176"/>
    </source>
</evidence>
<dbReference type="GO" id="GO:0006281">
    <property type="term" value="P:DNA repair"/>
    <property type="evidence" value="ECO:0007669"/>
    <property type="project" value="UniProtKB-UniRule"/>
</dbReference>
<dbReference type="PANTHER" id="PTHR47642">
    <property type="entry name" value="ATP-DEPENDENT DNA HELICASE"/>
    <property type="match status" value="1"/>
</dbReference>
<dbReference type="InterPro" id="IPR049163">
    <property type="entry name" value="Pif1-like_2B_dom"/>
</dbReference>
<dbReference type="GO" id="GO:0016787">
    <property type="term" value="F:hydrolase activity"/>
    <property type="evidence" value="ECO:0007669"/>
    <property type="project" value="UniProtKB-KW"/>
</dbReference>
<protein>
    <recommendedName>
        <fullName evidence="13">ATP-dependent DNA helicase PIF1</fullName>
        <ecNumber evidence="13">5.6.2.3</ecNumber>
    </recommendedName>
    <alternativeName>
        <fullName evidence="13">DNA 5'-3' helicase PIF1</fullName>
    </alternativeName>
    <alternativeName>
        <fullName evidence="13">DNA repair and recombination helicase PIF1</fullName>
    </alternativeName>
</protein>
<organism evidence="17 18">
    <name type="scientific">Nezara viridula</name>
    <name type="common">Southern green stink bug</name>
    <name type="synonym">Cimex viridulus</name>
    <dbReference type="NCBI Taxonomy" id="85310"/>
    <lineage>
        <taxon>Eukaryota</taxon>
        <taxon>Metazoa</taxon>
        <taxon>Ecdysozoa</taxon>
        <taxon>Arthropoda</taxon>
        <taxon>Hexapoda</taxon>
        <taxon>Insecta</taxon>
        <taxon>Pterygota</taxon>
        <taxon>Neoptera</taxon>
        <taxon>Paraneoptera</taxon>
        <taxon>Hemiptera</taxon>
        <taxon>Heteroptera</taxon>
        <taxon>Panheteroptera</taxon>
        <taxon>Pentatomomorpha</taxon>
        <taxon>Pentatomoidea</taxon>
        <taxon>Pentatomidae</taxon>
        <taxon>Pentatominae</taxon>
        <taxon>Nezara</taxon>
    </lineage>
</organism>
<evidence type="ECO:0000256" key="10">
    <source>
        <dbReference type="ARBA" id="ARBA00023235"/>
    </source>
</evidence>
<keyword evidence="7 13" id="KW-0496">Mitochondrion</keyword>
<dbReference type="InterPro" id="IPR057437">
    <property type="entry name" value="PIF1/LRR1_PH"/>
</dbReference>
<comment type="function">
    <text evidence="13">DNA-dependent ATPase and 5'-3' DNA helicase required for the maintenance of both mitochondrial and nuclear genome stability.</text>
</comment>
<dbReference type="FunFam" id="3.40.50.300:FF:000805">
    <property type="entry name" value="ATP-dependent DNA helicase PIF1"/>
    <property type="match status" value="1"/>
</dbReference>
<dbReference type="HAMAP" id="MF_03176">
    <property type="entry name" value="PIF1"/>
    <property type="match status" value="1"/>
</dbReference>
<dbReference type="InterPro" id="IPR051055">
    <property type="entry name" value="PIF1_helicase"/>
</dbReference>
<evidence type="ECO:0000256" key="11">
    <source>
        <dbReference type="ARBA" id="ARBA00023242"/>
    </source>
</evidence>
<keyword evidence="11 13" id="KW-0539">Nucleus</keyword>
<evidence type="ECO:0000259" key="15">
    <source>
        <dbReference type="Pfam" id="PF21530"/>
    </source>
</evidence>
<dbReference type="AlphaFoldDB" id="A0A9P0MXM5"/>
<evidence type="ECO:0000256" key="4">
    <source>
        <dbReference type="ARBA" id="ARBA00022806"/>
    </source>
</evidence>
<evidence type="ECO:0000313" key="18">
    <source>
        <dbReference type="Proteomes" id="UP001152798"/>
    </source>
</evidence>
<evidence type="ECO:0000256" key="1">
    <source>
        <dbReference type="ARBA" id="ARBA00022741"/>
    </source>
</evidence>
<dbReference type="InterPro" id="IPR010285">
    <property type="entry name" value="DNA_helicase_pif1-like_DEAD"/>
</dbReference>
<evidence type="ECO:0000256" key="9">
    <source>
        <dbReference type="ARBA" id="ARBA00023204"/>
    </source>
</evidence>
<dbReference type="FunFam" id="3.40.50.300:FF:003367">
    <property type="entry name" value="ATP-dependent DNA helicase PIF1"/>
    <property type="match status" value="1"/>
</dbReference>
<keyword evidence="6 13" id="KW-0238">DNA-binding</keyword>
<keyword evidence="2 13" id="KW-0227">DNA damage</keyword>
<dbReference type="GO" id="GO:0005634">
    <property type="term" value="C:nucleus"/>
    <property type="evidence" value="ECO:0007669"/>
    <property type="project" value="UniProtKB-SubCell"/>
</dbReference>
<dbReference type="EMBL" id="OV725083">
    <property type="protein sequence ID" value="CAH1407532.1"/>
    <property type="molecule type" value="Genomic_DNA"/>
</dbReference>
<dbReference type="SUPFAM" id="SSF52540">
    <property type="entry name" value="P-loop containing nucleoside triphosphate hydrolases"/>
    <property type="match status" value="2"/>
</dbReference>
<keyword evidence="8 13" id="KW-0233">DNA recombination</keyword>
<feature type="domain" description="DNA helicase Pif1-like 2B" evidence="15">
    <location>
        <begin position="440"/>
        <end position="475"/>
    </location>
</feature>
<comment type="catalytic activity">
    <reaction evidence="13">
        <text>ATP + H2O = ADP + phosphate + H(+)</text>
        <dbReference type="Rhea" id="RHEA:13065"/>
        <dbReference type="ChEBI" id="CHEBI:15377"/>
        <dbReference type="ChEBI" id="CHEBI:15378"/>
        <dbReference type="ChEBI" id="CHEBI:30616"/>
        <dbReference type="ChEBI" id="CHEBI:43474"/>
        <dbReference type="ChEBI" id="CHEBI:456216"/>
        <dbReference type="EC" id="5.6.2.3"/>
    </reaction>
</comment>
<dbReference type="InterPro" id="IPR027417">
    <property type="entry name" value="P-loop_NTPase"/>
</dbReference>
<dbReference type="CDD" id="cd18037">
    <property type="entry name" value="DEXSc_Pif1_like"/>
    <property type="match status" value="1"/>
</dbReference>
<dbReference type="Pfam" id="PF05970">
    <property type="entry name" value="PIF1"/>
    <property type="match status" value="1"/>
</dbReference>
<dbReference type="GO" id="GO:0003677">
    <property type="term" value="F:DNA binding"/>
    <property type="evidence" value="ECO:0007669"/>
    <property type="project" value="UniProtKB-KW"/>
</dbReference>
<evidence type="ECO:0000256" key="2">
    <source>
        <dbReference type="ARBA" id="ARBA00022763"/>
    </source>
</evidence>
<evidence type="ECO:0000256" key="8">
    <source>
        <dbReference type="ARBA" id="ARBA00023172"/>
    </source>
</evidence>
<dbReference type="InterPro" id="IPR048293">
    <property type="entry name" value="PIF1_RRM3_pfh1"/>
</dbReference>
<dbReference type="GO" id="GO:0005524">
    <property type="term" value="F:ATP binding"/>
    <property type="evidence" value="ECO:0007669"/>
    <property type="project" value="UniProtKB-UniRule"/>
</dbReference>
<keyword evidence="10 13" id="KW-0413">Isomerase</keyword>
<dbReference type="PANTHER" id="PTHR47642:SF7">
    <property type="entry name" value="ATP-DEPENDENT DNA HELICASE PIF1"/>
    <property type="match status" value="1"/>
</dbReference>
<evidence type="ECO:0000256" key="7">
    <source>
        <dbReference type="ARBA" id="ARBA00023128"/>
    </source>
</evidence>
<comment type="subcellular location">
    <subcellularLocation>
        <location evidence="13">Nucleus</location>
    </subcellularLocation>
    <subcellularLocation>
        <location evidence="13">Mitochondrion</location>
    </subcellularLocation>
</comment>
<name>A0A9P0MXM5_NEZVI</name>
<comment type="similarity">
    <text evidence="13">Belongs to the helicase family. PIF1 subfamily.</text>
</comment>
<feature type="domain" description="DNA helicase Pif1-like DEAD-box helicase" evidence="14">
    <location>
        <begin position="180"/>
        <end position="372"/>
    </location>
</feature>
<evidence type="ECO:0000259" key="16">
    <source>
        <dbReference type="Pfam" id="PF25344"/>
    </source>
</evidence>
<keyword evidence="9 13" id="KW-0234">DNA repair</keyword>
<evidence type="ECO:0000256" key="12">
    <source>
        <dbReference type="ARBA" id="ARBA00065873"/>
    </source>
</evidence>
<feature type="domain" description="PIF1/LRR1 pleckstrin homology" evidence="16">
    <location>
        <begin position="11"/>
        <end position="110"/>
    </location>
</feature>
<gene>
    <name evidence="13" type="primary">PIF1</name>
    <name evidence="17" type="ORF">NEZAVI_LOCUS15227</name>
</gene>
<dbReference type="GO" id="GO:0005739">
    <property type="term" value="C:mitochondrion"/>
    <property type="evidence" value="ECO:0007669"/>
    <property type="project" value="UniProtKB-SubCell"/>
</dbReference>
<keyword evidence="18" id="KW-1185">Reference proteome</keyword>
<keyword evidence="4 13" id="KW-0347">Helicase</keyword>
<evidence type="ECO:0000313" key="17">
    <source>
        <dbReference type="EMBL" id="CAH1407532.1"/>
    </source>
</evidence>
<dbReference type="Pfam" id="PF21530">
    <property type="entry name" value="Pif1_2B_dom"/>
    <property type="match status" value="1"/>
</dbReference>